<evidence type="ECO:0000256" key="1">
    <source>
        <dbReference type="ARBA" id="ARBA00002056"/>
    </source>
</evidence>
<dbReference type="RefSeq" id="WP_113942962.1">
    <property type="nucleotide sequence ID" value="NZ_JBHEEG010000005.1"/>
</dbReference>
<dbReference type="Pfam" id="PF02684">
    <property type="entry name" value="LpxB"/>
    <property type="match status" value="1"/>
</dbReference>
<reference evidence="12 13" key="1">
    <citation type="submission" date="2018-06" db="EMBL/GenBank/DDBJ databases">
        <title>Genomic Encyclopedia of Type Strains, Phase IV (KMG-IV): sequencing the most valuable type-strain genomes for metagenomic binning, comparative biology and taxonomic classification.</title>
        <authorList>
            <person name="Goeker M."/>
        </authorList>
    </citation>
    <scope>NUCLEOTIDE SEQUENCE [LARGE SCALE GENOMIC DNA]</scope>
    <source>
        <strain evidence="12 13">DSM 25619</strain>
    </source>
</reference>
<evidence type="ECO:0000256" key="10">
    <source>
        <dbReference type="ARBA" id="ARBA00048975"/>
    </source>
</evidence>
<dbReference type="EC" id="2.4.1.182" evidence="3 11"/>
<keyword evidence="13" id="KW-1185">Reference proteome</keyword>
<evidence type="ECO:0000256" key="7">
    <source>
        <dbReference type="ARBA" id="ARBA00022676"/>
    </source>
</evidence>
<evidence type="ECO:0000313" key="13">
    <source>
        <dbReference type="Proteomes" id="UP000252893"/>
    </source>
</evidence>
<dbReference type="GO" id="GO:0016020">
    <property type="term" value="C:membrane"/>
    <property type="evidence" value="ECO:0007669"/>
    <property type="project" value="GOC"/>
</dbReference>
<dbReference type="OrthoDB" id="9801642at2"/>
<keyword evidence="6" id="KW-0441">Lipid A biosynthesis</keyword>
<comment type="function">
    <text evidence="1">Condensation of UDP-2,3-diacylglucosamine and 2,3-diacylglucosamine-1-phosphate to form lipid A disaccharide, a precursor of lipid A, a phosphorylated glycolipid that anchors the lipopolysaccharide to the outer membrane of the cell.</text>
</comment>
<evidence type="ECO:0000313" key="12">
    <source>
        <dbReference type="EMBL" id="RBO99079.1"/>
    </source>
</evidence>
<evidence type="ECO:0000256" key="6">
    <source>
        <dbReference type="ARBA" id="ARBA00022556"/>
    </source>
</evidence>
<dbReference type="PANTHER" id="PTHR30372">
    <property type="entry name" value="LIPID-A-DISACCHARIDE SYNTHASE"/>
    <property type="match status" value="1"/>
</dbReference>
<gene>
    <name evidence="12" type="ORF">DFR47_101688</name>
</gene>
<name>A0A366EBE8_9HYPH</name>
<evidence type="ECO:0000256" key="4">
    <source>
        <dbReference type="ARBA" id="ARBA00020902"/>
    </source>
</evidence>
<dbReference type="SUPFAM" id="SSF53756">
    <property type="entry name" value="UDP-Glycosyltransferase/glycogen phosphorylase"/>
    <property type="match status" value="1"/>
</dbReference>
<comment type="caution">
    <text evidence="12">The sequence shown here is derived from an EMBL/GenBank/DDBJ whole genome shotgun (WGS) entry which is preliminary data.</text>
</comment>
<proteinExistence type="inferred from homology"/>
<keyword evidence="8" id="KW-0808">Transferase</keyword>
<dbReference type="GO" id="GO:0009245">
    <property type="term" value="P:lipid A biosynthetic process"/>
    <property type="evidence" value="ECO:0007669"/>
    <property type="project" value="UniProtKB-UniRule"/>
</dbReference>
<dbReference type="PANTHER" id="PTHR30372:SF4">
    <property type="entry name" value="LIPID-A-DISACCHARIDE SYNTHASE, MITOCHONDRIAL-RELATED"/>
    <property type="match status" value="1"/>
</dbReference>
<evidence type="ECO:0000256" key="3">
    <source>
        <dbReference type="ARBA" id="ARBA00012687"/>
    </source>
</evidence>
<organism evidence="12 13">
    <name type="scientific">Pseudochrobactrum asaccharolyticum</name>
    <dbReference type="NCBI Taxonomy" id="354351"/>
    <lineage>
        <taxon>Bacteria</taxon>
        <taxon>Pseudomonadati</taxon>
        <taxon>Pseudomonadota</taxon>
        <taxon>Alphaproteobacteria</taxon>
        <taxon>Hyphomicrobiales</taxon>
        <taxon>Brucellaceae</taxon>
        <taxon>Pseudochrobactrum</taxon>
    </lineage>
</organism>
<evidence type="ECO:0000256" key="8">
    <source>
        <dbReference type="ARBA" id="ARBA00022679"/>
    </source>
</evidence>
<evidence type="ECO:0000256" key="2">
    <source>
        <dbReference type="ARBA" id="ARBA00007868"/>
    </source>
</evidence>
<keyword evidence="7" id="KW-0328">Glycosyltransferase</keyword>
<protein>
    <recommendedName>
        <fullName evidence="4 11">Lipid-A-disaccharide synthase</fullName>
        <ecNumber evidence="3 11">2.4.1.182</ecNumber>
    </recommendedName>
</protein>
<evidence type="ECO:0000256" key="5">
    <source>
        <dbReference type="ARBA" id="ARBA00022516"/>
    </source>
</evidence>
<comment type="catalytic activity">
    <reaction evidence="10">
        <text>a lipid X + a UDP-2-N,3-O-bis[(3R)-3-hydroxyacyl]-alpha-D-glucosamine = a lipid A disaccharide + UDP + H(+)</text>
        <dbReference type="Rhea" id="RHEA:67828"/>
        <dbReference type="ChEBI" id="CHEBI:15378"/>
        <dbReference type="ChEBI" id="CHEBI:58223"/>
        <dbReference type="ChEBI" id="CHEBI:137748"/>
        <dbReference type="ChEBI" id="CHEBI:176338"/>
        <dbReference type="ChEBI" id="CHEBI:176343"/>
        <dbReference type="EC" id="2.4.1.182"/>
    </reaction>
</comment>
<sequence>MSEKLPLKIAVVAGEESGDLLGADLVDALRTKTDRLVSLVGVGGTHLQQRGLDSLFDPDEIALMGLGAVLARLPKLIMRIRQTAKAIVAAKPDCLLIIDSPDFTHRVAKKVRQADPSIPIIKYIAPTVWAWRPERAKEMRKYIDHVLAVLPFEVEVMQKLSGPKSTYVGHRLSSYQPLLDVAASREKRKAPSTDGDKTILLLPGSRRFEIQGLLKEFGTTLQLLNERNGAVHAILPTPERHAAYVQELTKDWPVKPVIVTGEAAKWEAFTKADAALAASGTVSLELALAKIPTVVTYKADLFSRLFLARLITIWSASLPNIIDDSPIIPEFFNDFVRAGMLCRQIERLLEDGLPRQAQIEGFERIAHKMHTDKPAGEMGADVLLQLLASGKSS</sequence>
<dbReference type="EMBL" id="QNRH01000001">
    <property type="protein sequence ID" value="RBO99079.1"/>
    <property type="molecule type" value="Genomic_DNA"/>
</dbReference>
<dbReference type="GO" id="GO:0005543">
    <property type="term" value="F:phospholipid binding"/>
    <property type="evidence" value="ECO:0007669"/>
    <property type="project" value="TreeGrafter"/>
</dbReference>
<dbReference type="GO" id="GO:0008915">
    <property type="term" value="F:lipid-A-disaccharide synthase activity"/>
    <property type="evidence" value="ECO:0007669"/>
    <property type="project" value="UniProtKB-UniRule"/>
</dbReference>
<evidence type="ECO:0000256" key="11">
    <source>
        <dbReference type="NCBIfam" id="TIGR00215"/>
    </source>
</evidence>
<dbReference type="InterPro" id="IPR003835">
    <property type="entry name" value="Glyco_trans_19"/>
</dbReference>
<comment type="similarity">
    <text evidence="2">Belongs to the LpxB family.</text>
</comment>
<dbReference type="Proteomes" id="UP000252893">
    <property type="component" value="Unassembled WGS sequence"/>
</dbReference>
<dbReference type="AlphaFoldDB" id="A0A366EBE8"/>
<accession>A0A366EBE8</accession>
<keyword evidence="9" id="KW-0443">Lipid metabolism</keyword>
<dbReference type="NCBIfam" id="TIGR00215">
    <property type="entry name" value="lpxB"/>
    <property type="match status" value="1"/>
</dbReference>
<evidence type="ECO:0000256" key="9">
    <source>
        <dbReference type="ARBA" id="ARBA00023098"/>
    </source>
</evidence>
<keyword evidence="5" id="KW-0444">Lipid biosynthesis</keyword>